<dbReference type="Pfam" id="PF01300">
    <property type="entry name" value="Sua5_yciO_yrdC"/>
    <property type="match status" value="1"/>
</dbReference>
<dbReference type="OrthoDB" id="9814580at2"/>
<keyword evidence="4 9" id="KW-0819">tRNA processing</keyword>
<dbReference type="InterPro" id="IPR023535">
    <property type="entry name" value="TC-AMP_synthase"/>
</dbReference>
<name>A0A1I5I531_9GAMM</name>
<feature type="domain" description="YrdC-like" evidence="10">
    <location>
        <begin position="7"/>
        <end position="190"/>
    </location>
</feature>
<keyword evidence="5 9" id="KW-0548">Nucleotidyltransferase</keyword>
<dbReference type="FunFam" id="3.90.870.10:FF:000004">
    <property type="entry name" value="Threonylcarbamoyl-AMP synthase"/>
    <property type="match status" value="1"/>
</dbReference>
<keyword evidence="2 9" id="KW-0963">Cytoplasm</keyword>
<protein>
    <recommendedName>
        <fullName evidence="9">Threonylcarbamoyl-AMP synthase</fullName>
        <shortName evidence="9">TC-AMP synthase</shortName>
        <ecNumber evidence="9">2.7.7.87</ecNumber>
    </recommendedName>
    <alternativeName>
        <fullName evidence="9">L-threonylcarbamoyladenylate synthase</fullName>
    </alternativeName>
    <alternativeName>
        <fullName evidence="9">t(6)A37 threonylcarbamoyladenosine biosynthesis protein TsaC</fullName>
    </alternativeName>
    <alternativeName>
        <fullName evidence="9">tRNA threonylcarbamoyladenosine biosynthesis protein TsaC</fullName>
    </alternativeName>
</protein>
<evidence type="ECO:0000256" key="9">
    <source>
        <dbReference type="HAMAP-Rule" id="MF_01852"/>
    </source>
</evidence>
<proteinExistence type="inferred from homology"/>
<evidence type="ECO:0000256" key="2">
    <source>
        <dbReference type="ARBA" id="ARBA00022490"/>
    </source>
</evidence>
<keyword evidence="7 9" id="KW-0067">ATP-binding</keyword>
<keyword evidence="3 9" id="KW-0808">Transferase</keyword>
<dbReference type="InterPro" id="IPR006070">
    <property type="entry name" value="Sua5-like_dom"/>
</dbReference>
<dbReference type="PANTHER" id="PTHR17490:SF18">
    <property type="entry name" value="THREONYLCARBAMOYL-AMP SYNTHASE"/>
    <property type="match status" value="1"/>
</dbReference>
<sequence length="190" mass="20852">MENQHLADSLETCLEHLNRQAVIAYPTEAVFGLGCDPDSESAVMALLALKQRPVEKGLILIAADYTQLEPYISSRELSVTQRERMFACWPGPVTFVVPVPPQTPRWLTGQFDSLAIRVSDHPDVQALCRAFGKPLVSTSANLTGLPPCRTAEEVKQQFGEHFPVLSGKTGGRLNPSEIRDVISGELIRQG</sequence>
<dbReference type="Gene3D" id="3.90.870.10">
    <property type="entry name" value="DHBP synthase"/>
    <property type="match status" value="1"/>
</dbReference>
<evidence type="ECO:0000256" key="4">
    <source>
        <dbReference type="ARBA" id="ARBA00022694"/>
    </source>
</evidence>
<keyword evidence="6 9" id="KW-0547">Nucleotide-binding</keyword>
<dbReference type="AlphaFoldDB" id="A0A1I5I531"/>
<dbReference type="GO" id="GO:0005524">
    <property type="term" value="F:ATP binding"/>
    <property type="evidence" value="ECO:0007669"/>
    <property type="project" value="UniProtKB-UniRule"/>
</dbReference>
<dbReference type="RefSeq" id="WP_090967252.1">
    <property type="nucleotide sequence ID" value="NZ_FOVG01000009.1"/>
</dbReference>
<dbReference type="PROSITE" id="PS51163">
    <property type="entry name" value="YRDC"/>
    <property type="match status" value="1"/>
</dbReference>
<keyword evidence="12" id="KW-1185">Reference proteome</keyword>
<evidence type="ECO:0000313" key="12">
    <source>
        <dbReference type="Proteomes" id="UP000198968"/>
    </source>
</evidence>
<dbReference type="PANTHER" id="PTHR17490">
    <property type="entry name" value="SUA5"/>
    <property type="match status" value="1"/>
</dbReference>
<evidence type="ECO:0000256" key="1">
    <source>
        <dbReference type="ARBA" id="ARBA00004496"/>
    </source>
</evidence>
<dbReference type="Proteomes" id="UP000198968">
    <property type="component" value="Unassembled WGS sequence"/>
</dbReference>
<evidence type="ECO:0000313" key="11">
    <source>
        <dbReference type="EMBL" id="SFO55682.1"/>
    </source>
</evidence>
<dbReference type="GO" id="GO:0005737">
    <property type="term" value="C:cytoplasm"/>
    <property type="evidence" value="ECO:0007669"/>
    <property type="project" value="UniProtKB-SubCell"/>
</dbReference>
<gene>
    <name evidence="9" type="primary">tsaC</name>
    <name evidence="11" type="ORF">SAMN05428971_4461</name>
</gene>
<evidence type="ECO:0000259" key="10">
    <source>
        <dbReference type="PROSITE" id="PS51163"/>
    </source>
</evidence>
<evidence type="ECO:0000256" key="6">
    <source>
        <dbReference type="ARBA" id="ARBA00022741"/>
    </source>
</evidence>
<organism evidence="11 12">
    <name type="scientific">Candidatus Pantoea varia</name>
    <dbReference type="NCBI Taxonomy" id="1881036"/>
    <lineage>
        <taxon>Bacteria</taxon>
        <taxon>Pseudomonadati</taxon>
        <taxon>Pseudomonadota</taxon>
        <taxon>Gammaproteobacteria</taxon>
        <taxon>Enterobacterales</taxon>
        <taxon>Erwiniaceae</taxon>
        <taxon>Pantoea</taxon>
    </lineage>
</organism>
<reference evidence="12" key="1">
    <citation type="submission" date="2016-10" db="EMBL/GenBank/DDBJ databases">
        <authorList>
            <person name="Varghese N."/>
            <person name="Submissions S."/>
        </authorList>
    </citation>
    <scope>NUCLEOTIDE SEQUENCE [LARGE SCALE GENOMIC DNA]</scope>
    <source>
        <strain evidence="12">OV426</strain>
    </source>
</reference>
<dbReference type="GO" id="GO:0002949">
    <property type="term" value="P:tRNA threonylcarbamoyladenosine modification"/>
    <property type="evidence" value="ECO:0007669"/>
    <property type="project" value="UniProtKB-UniRule"/>
</dbReference>
<dbReference type="EMBL" id="FOVG01000009">
    <property type="protein sequence ID" value="SFO55682.1"/>
    <property type="molecule type" value="Genomic_DNA"/>
</dbReference>
<dbReference type="InterPro" id="IPR050156">
    <property type="entry name" value="TC-AMP_synthase_SUA5"/>
</dbReference>
<dbReference type="HAMAP" id="MF_01852">
    <property type="entry name" value="TsaC"/>
    <property type="match status" value="1"/>
</dbReference>
<dbReference type="GO" id="GO:0003725">
    <property type="term" value="F:double-stranded RNA binding"/>
    <property type="evidence" value="ECO:0007669"/>
    <property type="project" value="InterPro"/>
</dbReference>
<comment type="subcellular location">
    <subcellularLocation>
        <location evidence="1 9">Cytoplasm</location>
    </subcellularLocation>
</comment>
<comment type="similarity">
    <text evidence="9">Belongs to the SUA5 family. TsaC subfamily.</text>
</comment>
<dbReference type="GO" id="GO:0006450">
    <property type="term" value="P:regulation of translational fidelity"/>
    <property type="evidence" value="ECO:0007669"/>
    <property type="project" value="TreeGrafter"/>
</dbReference>
<dbReference type="SUPFAM" id="SSF55821">
    <property type="entry name" value="YrdC/RibB"/>
    <property type="match status" value="1"/>
</dbReference>
<evidence type="ECO:0000256" key="3">
    <source>
        <dbReference type="ARBA" id="ARBA00022679"/>
    </source>
</evidence>
<evidence type="ECO:0000256" key="8">
    <source>
        <dbReference type="ARBA" id="ARBA00048366"/>
    </source>
</evidence>
<evidence type="ECO:0000256" key="7">
    <source>
        <dbReference type="ARBA" id="ARBA00022840"/>
    </source>
</evidence>
<dbReference type="GO" id="GO:0061710">
    <property type="term" value="F:L-threonylcarbamoyladenylate synthase"/>
    <property type="evidence" value="ECO:0007669"/>
    <property type="project" value="UniProtKB-EC"/>
</dbReference>
<dbReference type="EC" id="2.7.7.87" evidence="9"/>
<evidence type="ECO:0000256" key="5">
    <source>
        <dbReference type="ARBA" id="ARBA00022695"/>
    </source>
</evidence>
<dbReference type="NCBIfam" id="NF007919">
    <property type="entry name" value="PRK10634.1"/>
    <property type="match status" value="1"/>
</dbReference>
<accession>A0A1I5I531</accession>
<comment type="catalytic activity">
    <reaction evidence="8 9">
        <text>L-threonine + hydrogencarbonate + ATP = L-threonylcarbamoyladenylate + diphosphate + H2O</text>
        <dbReference type="Rhea" id="RHEA:36407"/>
        <dbReference type="ChEBI" id="CHEBI:15377"/>
        <dbReference type="ChEBI" id="CHEBI:17544"/>
        <dbReference type="ChEBI" id="CHEBI:30616"/>
        <dbReference type="ChEBI" id="CHEBI:33019"/>
        <dbReference type="ChEBI" id="CHEBI:57926"/>
        <dbReference type="ChEBI" id="CHEBI:73682"/>
        <dbReference type="EC" id="2.7.7.87"/>
    </reaction>
</comment>
<dbReference type="GO" id="GO:0000049">
    <property type="term" value="F:tRNA binding"/>
    <property type="evidence" value="ECO:0007669"/>
    <property type="project" value="TreeGrafter"/>
</dbReference>
<comment type="function">
    <text evidence="9">Required for the formation of a threonylcarbamoyl group on adenosine at position 37 (t(6)A37) in tRNAs that read codons beginning with adenine. Catalyzes the conversion of L-threonine, HCO(3)(-)/CO(2) and ATP to give threonylcarbamoyl-AMP (TC-AMP) as the acyladenylate intermediate, with the release of diphosphate.</text>
</comment>
<dbReference type="InterPro" id="IPR017945">
    <property type="entry name" value="DHBP_synth_RibB-like_a/b_dom"/>
</dbReference>